<accession>A0A1H5NC86</accession>
<name>A0A1H5NC86_9MICC</name>
<dbReference type="PANTHER" id="PTHR34109">
    <property type="entry name" value="BNAUNNG04460D PROTEIN-RELATED"/>
    <property type="match status" value="1"/>
</dbReference>
<dbReference type="InterPro" id="IPR004360">
    <property type="entry name" value="Glyas_Fos-R_dOase_dom"/>
</dbReference>
<sequence>MTNSQETATAAHGQNTTHGVPDGFTSLTPFLSIPRAAEAIAFYQDVFGARTVSVTEFDGVVAHAELEFANGRMQLGEPSPDYHLVPAPDGEDDCYSLGLYCADVDAVLERAVTAGATVREPATNFVSGDRFASIRDPFGVRWSIMTRVEDISEEESTARVAQWAATQG</sequence>
<dbReference type="SUPFAM" id="SSF54593">
    <property type="entry name" value="Glyoxalase/Bleomycin resistance protein/Dihydroxybiphenyl dioxygenase"/>
    <property type="match status" value="1"/>
</dbReference>
<dbReference type="InterPro" id="IPR037523">
    <property type="entry name" value="VOC_core"/>
</dbReference>
<dbReference type="Pfam" id="PF00903">
    <property type="entry name" value="Glyoxalase"/>
    <property type="match status" value="1"/>
</dbReference>
<feature type="region of interest" description="Disordered" evidence="1">
    <location>
        <begin position="1"/>
        <end position="20"/>
    </location>
</feature>
<feature type="compositionally biased region" description="Polar residues" evidence="1">
    <location>
        <begin position="1"/>
        <end position="18"/>
    </location>
</feature>
<dbReference type="Gene3D" id="3.30.720.110">
    <property type="match status" value="1"/>
</dbReference>
<evidence type="ECO:0000256" key="1">
    <source>
        <dbReference type="SAM" id="MobiDB-lite"/>
    </source>
</evidence>
<dbReference type="Gene3D" id="3.30.720.120">
    <property type="match status" value="1"/>
</dbReference>
<dbReference type="PANTHER" id="PTHR34109:SF1">
    <property type="entry name" value="VOC DOMAIN-CONTAINING PROTEIN"/>
    <property type="match status" value="1"/>
</dbReference>
<dbReference type="InterPro" id="IPR029068">
    <property type="entry name" value="Glyas_Bleomycin-R_OHBP_Dase"/>
</dbReference>
<gene>
    <name evidence="3" type="ORF">SAMN04489740_3586</name>
</gene>
<dbReference type="PROSITE" id="PS51819">
    <property type="entry name" value="VOC"/>
    <property type="match status" value="1"/>
</dbReference>
<organism evidence="3 4">
    <name type="scientific">Arthrobacter alpinus</name>
    <dbReference type="NCBI Taxonomy" id="656366"/>
    <lineage>
        <taxon>Bacteria</taxon>
        <taxon>Bacillati</taxon>
        <taxon>Actinomycetota</taxon>
        <taxon>Actinomycetes</taxon>
        <taxon>Micrococcales</taxon>
        <taxon>Micrococcaceae</taxon>
        <taxon>Arthrobacter</taxon>
    </lineage>
</organism>
<reference evidence="3 4" key="1">
    <citation type="submission" date="2016-10" db="EMBL/GenBank/DDBJ databases">
        <authorList>
            <person name="de Groot N.N."/>
        </authorList>
    </citation>
    <scope>NUCLEOTIDE SEQUENCE [LARGE SCALE GENOMIC DNA]</scope>
    <source>
        <strain evidence="3 4">DSM 22274</strain>
    </source>
</reference>
<dbReference type="AlphaFoldDB" id="A0A1H5NC86"/>
<evidence type="ECO:0000313" key="4">
    <source>
        <dbReference type="Proteomes" id="UP000182725"/>
    </source>
</evidence>
<dbReference type="Proteomes" id="UP000182725">
    <property type="component" value="Unassembled WGS sequence"/>
</dbReference>
<protein>
    <submittedName>
        <fullName evidence="3">PhnB protein</fullName>
    </submittedName>
</protein>
<evidence type="ECO:0000313" key="3">
    <source>
        <dbReference type="EMBL" id="SEE99252.1"/>
    </source>
</evidence>
<proteinExistence type="predicted"/>
<dbReference type="EMBL" id="FNTV01000001">
    <property type="protein sequence ID" value="SEE99252.1"/>
    <property type="molecule type" value="Genomic_DNA"/>
</dbReference>
<evidence type="ECO:0000259" key="2">
    <source>
        <dbReference type="PROSITE" id="PS51819"/>
    </source>
</evidence>
<feature type="domain" description="VOC" evidence="2">
    <location>
        <begin position="23"/>
        <end position="147"/>
    </location>
</feature>
<dbReference type="RefSeq" id="WP_074713419.1">
    <property type="nucleotide sequence ID" value="NZ_FNTV01000001.1"/>
</dbReference>